<dbReference type="InterPro" id="IPR029063">
    <property type="entry name" value="SAM-dependent_MTases_sf"/>
</dbReference>
<dbReference type="PANTHER" id="PTHR33831">
    <property type="entry name" value="GPI-ANCHORED PROTEIN"/>
    <property type="match status" value="1"/>
</dbReference>
<dbReference type="SUPFAM" id="SSF53335">
    <property type="entry name" value="S-adenosyl-L-methionine-dependent methyltransferases"/>
    <property type="match status" value="1"/>
</dbReference>
<sequence length="323" mass="35189">QKKKKKKRTRNLTEVLSQKVQRTQKKKNNMKFTESPVIDLPIRDKTLSLQQDNGSMHVGTSVWPCSLVLAKFIERWAPPAAATTTNNNPYSALLDFHTPCRRRGIELGAGCGAAGMAFHLLGLTDLVLTDIAPVMPALKHNLKRNKQTLGKMLKTSVLYWNNRDQIGALMPAGAPFDLVVAADVVYIEESVGHLVAAMETLVADDGAVLLGYQQLTNDCFSDIISILDGRGANISIPTLCSVKPSSLTGGSCPVKDVVNFEKAVYTSKLLEACSIIDHLKGCCRPICQSAVMEAALHISVTQLAINENKDSSSFSIFYSLPLF</sequence>
<dbReference type="AlphaFoldDB" id="A0A9Q0G6E5"/>
<dbReference type="PANTHER" id="PTHR33831:SF4">
    <property type="entry name" value="GPI-ANCHORED PROTEIN"/>
    <property type="match status" value="1"/>
</dbReference>
<evidence type="ECO:0000313" key="1">
    <source>
        <dbReference type="EMBL" id="KAJ4844444.1"/>
    </source>
</evidence>
<evidence type="ECO:0000313" key="2">
    <source>
        <dbReference type="Proteomes" id="UP001141552"/>
    </source>
</evidence>
<dbReference type="GO" id="GO:0005886">
    <property type="term" value="C:plasma membrane"/>
    <property type="evidence" value="ECO:0007669"/>
    <property type="project" value="TreeGrafter"/>
</dbReference>
<feature type="non-terminal residue" evidence="1">
    <location>
        <position position="1"/>
    </location>
</feature>
<accession>A0A9Q0G6E5</accession>
<reference evidence="1" key="1">
    <citation type="submission" date="2022-02" db="EMBL/GenBank/DDBJ databases">
        <authorList>
            <person name="Henning P.M."/>
            <person name="McCubbin A.G."/>
            <person name="Shore J.S."/>
        </authorList>
    </citation>
    <scope>NUCLEOTIDE SEQUENCE</scope>
    <source>
        <strain evidence="1">F60SS</strain>
        <tissue evidence="1">Leaves</tissue>
    </source>
</reference>
<reference evidence="1" key="2">
    <citation type="journal article" date="2023" name="Plants (Basel)">
        <title>Annotation of the Turnera subulata (Passifloraceae) Draft Genome Reveals the S-Locus Evolved after the Divergence of Turneroideae from Passifloroideae in a Stepwise Manner.</title>
        <authorList>
            <person name="Henning P.M."/>
            <person name="Roalson E.H."/>
            <person name="Mir W."/>
            <person name="McCubbin A.G."/>
            <person name="Shore J.S."/>
        </authorList>
    </citation>
    <scope>NUCLEOTIDE SEQUENCE</scope>
    <source>
        <strain evidence="1">F60SS</strain>
    </source>
</reference>
<dbReference type="Proteomes" id="UP001141552">
    <property type="component" value="Unassembled WGS sequence"/>
</dbReference>
<comment type="caution">
    <text evidence="1">The sequence shown here is derived from an EMBL/GenBank/DDBJ whole genome shotgun (WGS) entry which is preliminary data.</text>
</comment>
<organism evidence="1 2">
    <name type="scientific">Turnera subulata</name>
    <dbReference type="NCBI Taxonomy" id="218843"/>
    <lineage>
        <taxon>Eukaryota</taxon>
        <taxon>Viridiplantae</taxon>
        <taxon>Streptophyta</taxon>
        <taxon>Embryophyta</taxon>
        <taxon>Tracheophyta</taxon>
        <taxon>Spermatophyta</taxon>
        <taxon>Magnoliopsida</taxon>
        <taxon>eudicotyledons</taxon>
        <taxon>Gunneridae</taxon>
        <taxon>Pentapetalae</taxon>
        <taxon>rosids</taxon>
        <taxon>fabids</taxon>
        <taxon>Malpighiales</taxon>
        <taxon>Passifloraceae</taxon>
        <taxon>Turnera</taxon>
    </lineage>
</organism>
<dbReference type="OrthoDB" id="413520at2759"/>
<dbReference type="Gene3D" id="3.40.50.150">
    <property type="entry name" value="Vaccinia Virus protein VP39"/>
    <property type="match status" value="1"/>
</dbReference>
<dbReference type="Pfam" id="PF10294">
    <property type="entry name" value="Methyltransf_16"/>
    <property type="match status" value="1"/>
</dbReference>
<name>A0A9Q0G6E5_9ROSI</name>
<protein>
    <submittedName>
        <fullName evidence="1">Uncharacterized protein</fullName>
    </submittedName>
</protein>
<dbReference type="InterPro" id="IPR040336">
    <property type="entry name" value="At1g61900-like"/>
</dbReference>
<proteinExistence type="predicted"/>
<dbReference type="EMBL" id="JAKUCV010001944">
    <property type="protein sequence ID" value="KAJ4844444.1"/>
    <property type="molecule type" value="Genomic_DNA"/>
</dbReference>
<dbReference type="InterPro" id="IPR019410">
    <property type="entry name" value="Methyltransf_16"/>
</dbReference>
<gene>
    <name evidence="1" type="ORF">Tsubulata_041901</name>
</gene>
<keyword evidence="2" id="KW-1185">Reference proteome</keyword>